<evidence type="ECO:0000313" key="1">
    <source>
        <dbReference type="EMBL" id="QFS45926.1"/>
    </source>
</evidence>
<reference evidence="1 2" key="1">
    <citation type="submission" date="2019-10" db="EMBL/GenBank/DDBJ databases">
        <title>Genomic and transcriptomic insights into the perfect genentic adaptation of a filamentous nitrogen-fixing cyanobacterium to rice fields.</title>
        <authorList>
            <person name="Chen Z."/>
        </authorList>
    </citation>
    <scope>NUCLEOTIDE SEQUENCE [LARGE SCALE GENOMIC DNA]</scope>
    <source>
        <strain evidence="1">CCNUC1</strain>
    </source>
</reference>
<dbReference type="GO" id="GO:0006508">
    <property type="term" value="P:proteolysis"/>
    <property type="evidence" value="ECO:0007669"/>
    <property type="project" value="UniProtKB-KW"/>
</dbReference>
<name>A0A5P8W0Y4_9NOSO</name>
<organism evidence="1 2">
    <name type="scientific">Nostoc sphaeroides CCNUC1</name>
    <dbReference type="NCBI Taxonomy" id="2653204"/>
    <lineage>
        <taxon>Bacteria</taxon>
        <taxon>Bacillati</taxon>
        <taxon>Cyanobacteriota</taxon>
        <taxon>Cyanophyceae</taxon>
        <taxon>Nostocales</taxon>
        <taxon>Nostocaceae</taxon>
        <taxon>Nostoc</taxon>
    </lineage>
</organism>
<dbReference type="Proteomes" id="UP000326678">
    <property type="component" value="Chromosome Gxm1"/>
</dbReference>
<gene>
    <name evidence="1" type="ORF">GXM_03405</name>
</gene>
<dbReference type="EMBL" id="CP045226">
    <property type="protein sequence ID" value="QFS45926.1"/>
    <property type="molecule type" value="Genomic_DNA"/>
</dbReference>
<sequence length="127" mass="14133">MIAGKFGNNGELFFEIQLVVANGEQFEVEAILDTGFTSGWLAINSQDLEAIEWQIVIPKIEMQTARGLEYFDLYEGKVIVAGKEFIIPVHVGEELPDILLGSLWLDIMQLVVNKPKGILTLEVVKAD</sequence>
<proteinExistence type="predicted"/>
<evidence type="ECO:0000313" key="2">
    <source>
        <dbReference type="Proteomes" id="UP000326678"/>
    </source>
</evidence>
<keyword evidence="2" id="KW-1185">Reference proteome</keyword>
<keyword evidence="1" id="KW-0645">Protease</keyword>
<dbReference type="KEGG" id="nsh:GXM_03405"/>
<protein>
    <submittedName>
        <fullName evidence="1">Aspartyl protease</fullName>
    </submittedName>
</protein>
<dbReference type="GO" id="GO:0008233">
    <property type="term" value="F:peptidase activity"/>
    <property type="evidence" value="ECO:0007669"/>
    <property type="project" value="UniProtKB-KW"/>
</dbReference>
<dbReference type="RefSeq" id="WP_118168525.1">
    <property type="nucleotide sequence ID" value="NZ_CP045226.1"/>
</dbReference>
<keyword evidence="1" id="KW-0378">Hydrolase</keyword>
<accession>A0A5P8W0Y4</accession>
<dbReference type="AlphaFoldDB" id="A0A5P8W0Y4"/>